<accession>A0A1T4XVL5</accession>
<protein>
    <recommendedName>
        <fullName evidence="3">PD-(D/E)XK nuclease family transposase</fullName>
    </recommendedName>
</protein>
<dbReference type="STRING" id="92487.SAMN02745130_03547"/>
<dbReference type="EMBL" id="FUYB01000024">
    <property type="protein sequence ID" value="SKA93609.1"/>
    <property type="molecule type" value="Genomic_DNA"/>
</dbReference>
<dbReference type="AlphaFoldDB" id="A0A1T4XVL5"/>
<evidence type="ECO:0000313" key="2">
    <source>
        <dbReference type="Proteomes" id="UP000190460"/>
    </source>
</evidence>
<dbReference type="Proteomes" id="UP000190460">
    <property type="component" value="Unassembled WGS sequence"/>
</dbReference>
<reference evidence="1 2" key="1">
    <citation type="submission" date="2017-02" db="EMBL/GenBank/DDBJ databases">
        <authorList>
            <person name="Peterson S.W."/>
        </authorList>
    </citation>
    <scope>NUCLEOTIDE SEQUENCE [LARGE SCALE GENOMIC DNA]</scope>
    <source>
        <strain evidence="1 2">ATCC 49788</strain>
    </source>
</reference>
<dbReference type="PANTHER" id="PTHR41317">
    <property type="entry name" value="PD-(D_E)XK NUCLEASE FAMILY TRANSPOSASE"/>
    <property type="match status" value="1"/>
</dbReference>
<sequence length="179" mass="20483">MQDVYLNPLTDFGFKKLFGEEPNKDLLISFLNTLLPAHHQVSKLTYTKNEYQGISASDRTLQDKWLFAFKHLHELDRIPSVLHEKIFQRLFSIAKIAQLPPEERQVYERSLKDYRDLKSAQATAHLEGYQEGVEDGMEQGALKKAQEVAQKLLKLSSLPAEHIAQIAGLSVDEVIRLKP</sequence>
<proteinExistence type="predicted"/>
<dbReference type="OrthoDB" id="9812287at2"/>
<organism evidence="1 2">
    <name type="scientific">Thiothrix eikelboomii</name>
    <dbReference type="NCBI Taxonomy" id="92487"/>
    <lineage>
        <taxon>Bacteria</taxon>
        <taxon>Pseudomonadati</taxon>
        <taxon>Pseudomonadota</taxon>
        <taxon>Gammaproteobacteria</taxon>
        <taxon>Thiotrichales</taxon>
        <taxon>Thiotrichaceae</taxon>
        <taxon>Thiothrix</taxon>
    </lineage>
</organism>
<name>A0A1T4XVL5_9GAMM</name>
<dbReference type="PANTHER" id="PTHR41317:SF1">
    <property type="entry name" value="PD-(D_E)XK NUCLEASE FAMILY TRANSPOSASE"/>
    <property type="match status" value="1"/>
</dbReference>
<evidence type="ECO:0000313" key="1">
    <source>
        <dbReference type="EMBL" id="SKA93609.1"/>
    </source>
</evidence>
<keyword evidence="2" id="KW-1185">Reference proteome</keyword>
<dbReference type="Pfam" id="PF12784">
    <property type="entry name" value="PDDEXK_2"/>
    <property type="match status" value="2"/>
</dbReference>
<dbReference type="RefSeq" id="WP_078923985.1">
    <property type="nucleotide sequence ID" value="NZ_FUYB01000024.1"/>
</dbReference>
<gene>
    <name evidence="1" type="ORF">SAMN02745130_03547</name>
</gene>
<evidence type="ECO:0008006" key="3">
    <source>
        <dbReference type="Google" id="ProtNLM"/>
    </source>
</evidence>